<dbReference type="EMBL" id="QGSZ01000203">
    <property type="protein sequence ID" value="RQX02657.1"/>
    <property type="molecule type" value="Genomic_DNA"/>
</dbReference>
<evidence type="ECO:0000313" key="10">
    <source>
        <dbReference type="Proteomes" id="UP000282312"/>
    </source>
</evidence>
<evidence type="ECO:0000256" key="3">
    <source>
        <dbReference type="ARBA" id="ARBA00023169"/>
    </source>
</evidence>
<feature type="domain" description="Stealth protein CR2 conserved region 2" evidence="5">
    <location>
        <begin position="352"/>
        <end position="457"/>
    </location>
</feature>
<keyword evidence="2 9" id="KW-0808">Transferase</keyword>
<evidence type="ECO:0000256" key="1">
    <source>
        <dbReference type="ARBA" id="ARBA00007583"/>
    </source>
</evidence>
<proteinExistence type="inferred from homology"/>
<dbReference type="Pfam" id="PF11380">
    <property type="entry name" value="Stealth_CR2"/>
    <property type="match status" value="1"/>
</dbReference>
<dbReference type="InterPro" id="IPR031357">
    <property type="entry name" value="Stealth_CR3"/>
</dbReference>
<evidence type="ECO:0000256" key="2">
    <source>
        <dbReference type="ARBA" id="ARBA00022679"/>
    </source>
</evidence>
<accession>A0A3N9X8F1</accession>
<feature type="region of interest" description="Disordered" evidence="4">
    <location>
        <begin position="1"/>
        <end position="53"/>
    </location>
</feature>
<evidence type="ECO:0000259" key="6">
    <source>
        <dbReference type="Pfam" id="PF17101"/>
    </source>
</evidence>
<feature type="domain" description="Stealth protein CR4 conserved region 4" evidence="8">
    <location>
        <begin position="578"/>
        <end position="623"/>
    </location>
</feature>
<feature type="domain" description="Stealth protein CR3 conserved region 3" evidence="7">
    <location>
        <begin position="502"/>
        <end position="549"/>
    </location>
</feature>
<dbReference type="Proteomes" id="UP000282312">
    <property type="component" value="Unassembled WGS sequence"/>
</dbReference>
<feature type="compositionally biased region" description="Low complexity" evidence="4">
    <location>
        <begin position="33"/>
        <end position="42"/>
    </location>
</feature>
<dbReference type="InterPro" id="IPR047141">
    <property type="entry name" value="Stealth"/>
</dbReference>
<feature type="domain" description="Stealth protein CR1 conserved region 1" evidence="6">
    <location>
        <begin position="315"/>
        <end position="338"/>
    </location>
</feature>
<evidence type="ECO:0000259" key="7">
    <source>
        <dbReference type="Pfam" id="PF17102"/>
    </source>
</evidence>
<name>A0A3N9X8F1_9ACTN</name>
<protein>
    <submittedName>
        <fullName evidence="9">Sugar phosphotransferase</fullName>
    </submittedName>
</protein>
<gene>
    <name evidence="9" type="ORF">DLJ59_14915</name>
</gene>
<dbReference type="InterPro" id="IPR031356">
    <property type="entry name" value="Stealth_CR4"/>
</dbReference>
<evidence type="ECO:0000256" key="4">
    <source>
        <dbReference type="SAM" id="MobiDB-lite"/>
    </source>
</evidence>
<dbReference type="AlphaFoldDB" id="A0A3N9X8F1"/>
<evidence type="ECO:0000259" key="8">
    <source>
        <dbReference type="Pfam" id="PF17103"/>
    </source>
</evidence>
<comment type="caution">
    <text evidence="9">The sequence shown here is derived from an EMBL/GenBank/DDBJ whole genome shotgun (WGS) entry which is preliminary data.</text>
</comment>
<dbReference type="GO" id="GO:0000271">
    <property type="term" value="P:polysaccharide biosynthetic process"/>
    <property type="evidence" value="ECO:0007669"/>
    <property type="project" value="UniProtKB-KW"/>
</dbReference>
<evidence type="ECO:0000259" key="5">
    <source>
        <dbReference type="Pfam" id="PF11380"/>
    </source>
</evidence>
<dbReference type="Pfam" id="PF17102">
    <property type="entry name" value="Stealth_CR3"/>
    <property type="match status" value="1"/>
</dbReference>
<dbReference type="InterPro" id="IPR021520">
    <property type="entry name" value="Stealth_CR2"/>
</dbReference>
<keyword evidence="10" id="KW-1185">Reference proteome</keyword>
<dbReference type="Pfam" id="PF17103">
    <property type="entry name" value="Stealth_CR4"/>
    <property type="match status" value="1"/>
</dbReference>
<dbReference type="GO" id="GO:0016772">
    <property type="term" value="F:transferase activity, transferring phosphorus-containing groups"/>
    <property type="evidence" value="ECO:0007669"/>
    <property type="project" value="InterPro"/>
</dbReference>
<dbReference type="PANTHER" id="PTHR24045:SF0">
    <property type="entry name" value="N-ACETYLGLUCOSAMINE-1-PHOSPHOTRANSFERASE SUBUNITS ALPHA_BETA"/>
    <property type="match status" value="1"/>
</dbReference>
<dbReference type="PANTHER" id="PTHR24045">
    <property type="match status" value="1"/>
</dbReference>
<dbReference type="Pfam" id="PF17101">
    <property type="entry name" value="Stealth_CR1"/>
    <property type="match status" value="1"/>
</dbReference>
<dbReference type="InterPro" id="IPR031358">
    <property type="entry name" value="Stealth_CR1"/>
</dbReference>
<sequence>MRPRGGVLAPGGRLLRSPGPEQLAAGGGGHRGAAGPATVTGPTPTPGEPPRALAEPSGLVEVYRRVLSPQTRRAIATKVSPRARHQLKQWVARAARDGNLSERRGERLARRQPELLAGADRLVVTADRGPRVARTGAAVTPLRVRLENLQTVTAALDEAGVPHFRVRGESHRSSVVAVEATYRAQACAALAAACGRVPGYVSVPGSTGQPAAGFETKTWDHLANAPVLRLTWYWTDPRRRLVLGQEYGCDVEFWTREGDTLVAPRRNPVAEEVTVAAPLVLVPESRFTGLASASAPATAWTRPEFAAPRPDDVQFPVDVVYTWVDGTDPAWLRRRAEVAGVPYHAEAASAARFLSRDELRYSLRSLHLFAPWVRHVYLVTDDQVPAWLDPSASGLRVVSHREIFTDPTVLPTYNSHAIESQLHHIDGLSEHFLYFNDDVFLGTEVLPQDFFLANGISRFFPSPALVPPGPSRAGDIPSSAAGKNNRALIAERFGTVLTQKMKHMPHALRRSVLQEIEQTFPQQYGRTAASQFRSMDDLSVASSLHHYYAFHTGRAAPGDLRYTIAELSHPDTPARLAHLLARRDRQVFCLNDAFSVEEDLDAQMALLVPFLETYFPVPSPWERA</sequence>
<dbReference type="OrthoDB" id="570545at2"/>
<organism evidence="9 10">
    <name type="scientific">Micromonospora inaquosa</name>
    <dbReference type="NCBI Taxonomy" id="2203716"/>
    <lineage>
        <taxon>Bacteria</taxon>
        <taxon>Bacillati</taxon>
        <taxon>Actinomycetota</taxon>
        <taxon>Actinomycetes</taxon>
        <taxon>Micromonosporales</taxon>
        <taxon>Micromonosporaceae</taxon>
        <taxon>Micromonospora</taxon>
    </lineage>
</organism>
<comment type="similarity">
    <text evidence="1">Belongs to the stealth family.</text>
</comment>
<keyword evidence="3" id="KW-0270">Exopolysaccharide synthesis</keyword>
<evidence type="ECO:0000313" key="9">
    <source>
        <dbReference type="EMBL" id="RQX02657.1"/>
    </source>
</evidence>
<reference evidence="9 10" key="1">
    <citation type="submission" date="2018-05" db="EMBL/GenBank/DDBJ databases">
        <title>Micromonospora from Atacama Desert.</title>
        <authorList>
            <person name="Carro L."/>
            <person name="Goodfellow M."/>
            <person name="Klenk H.-P."/>
        </authorList>
    </citation>
    <scope>NUCLEOTIDE SEQUENCE [LARGE SCALE GENOMIC DNA]</scope>
    <source>
        <strain evidence="9 10">LB39</strain>
    </source>
</reference>